<organism evidence="2 3">
    <name type="scientific">Dryococelus australis</name>
    <dbReference type="NCBI Taxonomy" id="614101"/>
    <lineage>
        <taxon>Eukaryota</taxon>
        <taxon>Metazoa</taxon>
        <taxon>Ecdysozoa</taxon>
        <taxon>Arthropoda</taxon>
        <taxon>Hexapoda</taxon>
        <taxon>Insecta</taxon>
        <taxon>Pterygota</taxon>
        <taxon>Neoptera</taxon>
        <taxon>Polyneoptera</taxon>
        <taxon>Phasmatodea</taxon>
        <taxon>Verophasmatodea</taxon>
        <taxon>Anareolatae</taxon>
        <taxon>Phasmatidae</taxon>
        <taxon>Eurycanthinae</taxon>
        <taxon>Dryococelus</taxon>
    </lineage>
</organism>
<keyword evidence="3" id="KW-1185">Reference proteome</keyword>
<feature type="compositionally biased region" description="Basic and acidic residues" evidence="1">
    <location>
        <begin position="61"/>
        <end position="89"/>
    </location>
</feature>
<reference evidence="2 3" key="1">
    <citation type="submission" date="2023-02" db="EMBL/GenBank/DDBJ databases">
        <title>LHISI_Scaffold_Assembly.</title>
        <authorList>
            <person name="Stuart O.P."/>
            <person name="Cleave R."/>
            <person name="Magrath M.J.L."/>
            <person name="Mikheyev A.S."/>
        </authorList>
    </citation>
    <scope>NUCLEOTIDE SEQUENCE [LARGE SCALE GENOMIC DNA]</scope>
    <source>
        <strain evidence="2">Daus_M_001</strain>
        <tissue evidence="2">Leg muscle</tissue>
    </source>
</reference>
<name>A0ABQ9H730_9NEOP</name>
<evidence type="ECO:0000256" key="1">
    <source>
        <dbReference type="SAM" id="MobiDB-lite"/>
    </source>
</evidence>
<protein>
    <submittedName>
        <fullName evidence="2">Uncharacterized protein</fullName>
    </submittedName>
</protein>
<proteinExistence type="predicted"/>
<comment type="caution">
    <text evidence="2">The sequence shown here is derived from an EMBL/GenBank/DDBJ whole genome shotgun (WGS) entry which is preliminary data.</text>
</comment>
<evidence type="ECO:0000313" key="3">
    <source>
        <dbReference type="Proteomes" id="UP001159363"/>
    </source>
</evidence>
<accession>A0ABQ9H730</accession>
<feature type="region of interest" description="Disordered" evidence="1">
    <location>
        <begin position="60"/>
        <end position="89"/>
    </location>
</feature>
<dbReference type="Proteomes" id="UP001159363">
    <property type="component" value="Chromosome 6"/>
</dbReference>
<evidence type="ECO:0000313" key="2">
    <source>
        <dbReference type="EMBL" id="KAJ8880079.1"/>
    </source>
</evidence>
<sequence length="89" mass="9390">MQELNDHPSPIDVSNQLRMIIPGKSPGIVQNELSTINAAAGSEEFIVSSVLKSAGIVADFDGQHDTEGDSDGQHDTEGDTDGQHDTEGD</sequence>
<dbReference type="EMBL" id="JARBHB010000007">
    <property type="protein sequence ID" value="KAJ8880079.1"/>
    <property type="molecule type" value="Genomic_DNA"/>
</dbReference>
<gene>
    <name evidence="2" type="ORF">PR048_020702</name>
</gene>